<organism evidence="1 2">
    <name type="scientific">Nitratireductor aestuarii</name>
    <dbReference type="NCBI Taxonomy" id="1735103"/>
    <lineage>
        <taxon>Bacteria</taxon>
        <taxon>Pseudomonadati</taxon>
        <taxon>Pseudomonadota</taxon>
        <taxon>Alphaproteobacteria</taxon>
        <taxon>Hyphomicrobiales</taxon>
        <taxon>Phyllobacteriaceae</taxon>
        <taxon>Nitratireductor</taxon>
    </lineage>
</organism>
<reference evidence="1" key="1">
    <citation type="journal article" date="2014" name="Int. J. Syst. Evol. Microbiol.">
        <title>Complete genome sequence of Corynebacterium casei LMG S-19264T (=DSM 44701T), isolated from a smear-ripened cheese.</title>
        <authorList>
            <consortium name="US DOE Joint Genome Institute (JGI-PGF)"/>
            <person name="Walter F."/>
            <person name="Albersmeier A."/>
            <person name="Kalinowski J."/>
            <person name="Ruckert C."/>
        </authorList>
    </citation>
    <scope>NUCLEOTIDE SEQUENCE</scope>
    <source>
        <strain evidence="1">CGMCC 1.15320</strain>
    </source>
</reference>
<reference evidence="1" key="2">
    <citation type="submission" date="2020-09" db="EMBL/GenBank/DDBJ databases">
        <authorList>
            <person name="Sun Q."/>
            <person name="Zhou Y."/>
        </authorList>
    </citation>
    <scope>NUCLEOTIDE SEQUENCE</scope>
    <source>
        <strain evidence="1">CGMCC 1.15320</strain>
    </source>
</reference>
<comment type="caution">
    <text evidence="1">The sequence shown here is derived from an EMBL/GenBank/DDBJ whole genome shotgun (WGS) entry which is preliminary data.</text>
</comment>
<accession>A0A916S0P3</accession>
<evidence type="ECO:0000313" key="2">
    <source>
        <dbReference type="Proteomes" id="UP000636264"/>
    </source>
</evidence>
<dbReference type="Proteomes" id="UP000636264">
    <property type="component" value="Unassembled WGS sequence"/>
</dbReference>
<protein>
    <submittedName>
        <fullName evidence="1">Uncharacterized protein</fullName>
    </submittedName>
</protein>
<dbReference type="AlphaFoldDB" id="A0A916S0P3"/>
<dbReference type="EMBL" id="BMIF01000011">
    <property type="protein sequence ID" value="GGA75715.1"/>
    <property type="molecule type" value="Genomic_DNA"/>
</dbReference>
<proteinExistence type="predicted"/>
<name>A0A916S0P3_9HYPH</name>
<keyword evidence="2" id="KW-1185">Reference proteome</keyword>
<sequence>MRLLRLRNGLRGLGGRGFSEPVLRVLFQCHIDPGIGIEREQVSQCRRIKWG</sequence>
<evidence type="ECO:0000313" key="1">
    <source>
        <dbReference type="EMBL" id="GGA75715.1"/>
    </source>
</evidence>
<gene>
    <name evidence="1" type="ORF">GCM10011385_32160</name>
</gene>